<keyword evidence="2" id="KW-0378">Hydrolase</keyword>
<gene>
    <name evidence="2" type="ORF">ETH89_12675</name>
</gene>
<dbReference type="Pfam" id="PF13472">
    <property type="entry name" value="Lipase_GDSL_2"/>
    <property type="match status" value="1"/>
</dbReference>
<dbReference type="PANTHER" id="PTHR30383:SF5">
    <property type="entry name" value="SGNH HYDROLASE-TYPE ESTERASE DOMAIN-CONTAINING PROTEIN"/>
    <property type="match status" value="1"/>
</dbReference>
<dbReference type="EMBL" id="SDDR01000013">
    <property type="protein sequence ID" value="TCZ31879.1"/>
    <property type="molecule type" value="Genomic_DNA"/>
</dbReference>
<dbReference type="GO" id="GO:0004622">
    <property type="term" value="F:phosphatidylcholine lysophospholipase activity"/>
    <property type="evidence" value="ECO:0007669"/>
    <property type="project" value="TreeGrafter"/>
</dbReference>
<dbReference type="InterPro" id="IPR013830">
    <property type="entry name" value="SGNH_hydro"/>
</dbReference>
<dbReference type="PANTHER" id="PTHR30383">
    <property type="entry name" value="THIOESTERASE 1/PROTEASE 1/LYSOPHOSPHOLIPASE L1"/>
    <property type="match status" value="1"/>
</dbReference>
<proteinExistence type="predicted"/>
<accession>A0A483YVB4</accession>
<name>A0A483YVB4_KLEPN</name>
<dbReference type="InterPro" id="IPR036514">
    <property type="entry name" value="SGNH_hydro_sf"/>
</dbReference>
<comment type="caution">
    <text evidence="2">The sequence shown here is derived from an EMBL/GenBank/DDBJ whole genome shotgun (WGS) entry which is preliminary data.</text>
</comment>
<reference evidence="2" key="1">
    <citation type="submission" date="2019-01" db="EMBL/GenBank/DDBJ databases">
        <authorList>
            <person name="Lista F."/>
            <person name="Anselmo A."/>
        </authorList>
    </citation>
    <scope>NUCLEOTIDE SEQUENCE</scope>
    <source>
        <strain evidence="2">4R</strain>
    </source>
</reference>
<dbReference type="AlphaFoldDB" id="A0A483YVB4"/>
<evidence type="ECO:0000259" key="1">
    <source>
        <dbReference type="Pfam" id="PF13472"/>
    </source>
</evidence>
<dbReference type="CDD" id="cd00229">
    <property type="entry name" value="SGNH_hydrolase"/>
    <property type="match status" value="1"/>
</dbReference>
<protein>
    <submittedName>
        <fullName evidence="2">SGNH/GDSL hydrolase family protein</fullName>
    </submittedName>
</protein>
<dbReference type="InterPro" id="IPR051532">
    <property type="entry name" value="Ester_Hydrolysis_Enzymes"/>
</dbReference>
<feature type="domain" description="SGNH hydrolase-type esterase" evidence="1">
    <location>
        <begin position="609"/>
        <end position="786"/>
    </location>
</feature>
<sequence length="801" mass="86037">MQPYANKEKAMADLVAGKLSEGDRVSVRSDERSVWIDEYVVANGGLVKTGKSLITQQAITDIIQMIYNDTAGQSHGANLFDRDKAKEGAFINELGGLSDNAAYFASDRIPVLSNEKYVFSINVAHLAFYDINGNMLSRLTGIIAGQPFTTPVNTFSLAFSQTLSTGKGGQMLVRGESMPDSYRSFGAVDAATAKRAAMTGALDADYRLSPLVRNLFDKNRVNEGYALSTNGTLTPNVAYFVTDYIPVMPGAEYILSSGTQVLCFYDQDMAKTSHISIGSATAFTVPEGSFYLRFQSTPLTAKDALMLIRGTALPSAYIGFGTLTTAEVTTLSQGIAWGVLDGNMPVGRNLFNKGATLDNYALSTTGAPYAAAGYFVTPFIPVKPNTQYIASRASGVVVYFDINKTKILNTTFAASTAFTTPEGAVYVRFQVFGLADKNTLMLIEGSTLPSSYLSFGSPTSTYVDTQALSAARSVALSLQKVAVNLYNSELAQLNTAVSYQTGRTSAATGYFATPKMMVTPGDYFVSNYGSGGGAFYKIDGTFLSGFQNLAANTPYAVPDNAYFVRFQVYNLTRVESLMVTPGQAIPDGFIPFGGQTQELPWQGKKRIDLGDSITNTGNFIAPLNTYTGMIALANYGVPGQGVRTMADSLNETTIASADFISILGGTNDYGGNRRLGTIADARADYDDSTVKSFYYDVFYVLNKIYTLKPSVRVMFSTPLKRGAFESQPVYPAANSAGVTLPQYVQAIKEVCSLFSVPVCDLFAEGGLNLYNLSVYTGDNLHPNVAGGELMARRMASVINGL</sequence>
<dbReference type="SUPFAM" id="SSF52266">
    <property type="entry name" value="SGNH hydrolase"/>
    <property type="match status" value="1"/>
</dbReference>
<evidence type="ECO:0000313" key="2">
    <source>
        <dbReference type="EMBL" id="TCZ31879.1"/>
    </source>
</evidence>
<dbReference type="Gene3D" id="3.40.50.1110">
    <property type="entry name" value="SGNH hydrolase"/>
    <property type="match status" value="1"/>
</dbReference>
<organism evidence="2">
    <name type="scientific">Klebsiella pneumoniae</name>
    <dbReference type="NCBI Taxonomy" id="573"/>
    <lineage>
        <taxon>Bacteria</taxon>
        <taxon>Pseudomonadati</taxon>
        <taxon>Pseudomonadota</taxon>
        <taxon>Gammaproteobacteria</taxon>
        <taxon>Enterobacterales</taxon>
        <taxon>Enterobacteriaceae</taxon>
        <taxon>Klebsiella/Raoultella group</taxon>
        <taxon>Klebsiella</taxon>
        <taxon>Klebsiella pneumoniae complex</taxon>
    </lineage>
</organism>